<feature type="domain" description="Disease resistance R13L4/SHOC-2-like LRR" evidence="5">
    <location>
        <begin position="389"/>
        <end position="470"/>
    </location>
</feature>
<dbReference type="InterPro" id="IPR027417">
    <property type="entry name" value="P-loop_NTPase"/>
</dbReference>
<dbReference type="GO" id="GO:0098542">
    <property type="term" value="P:defense response to other organism"/>
    <property type="evidence" value="ECO:0007669"/>
    <property type="project" value="TreeGrafter"/>
</dbReference>
<keyword evidence="6" id="KW-1185">Reference proteome</keyword>
<protein>
    <submittedName>
        <fullName evidence="7">Probable disease resistance RPP8-like protein 2</fullName>
    </submittedName>
</protein>
<gene>
    <name evidence="7" type="primary">LOC108845964</name>
</gene>
<dbReference type="InterPro" id="IPR032675">
    <property type="entry name" value="LRR_dom_sf"/>
</dbReference>
<dbReference type="PANTHER" id="PTHR23155:SF1185">
    <property type="entry name" value="DISEASE RESISTANCE RPP8-LIKE PROTEIN 3-RELATED"/>
    <property type="match status" value="1"/>
</dbReference>
<dbReference type="InterPro" id="IPR036388">
    <property type="entry name" value="WH-like_DNA-bd_sf"/>
</dbReference>
<dbReference type="Gene3D" id="1.10.10.10">
    <property type="entry name" value="Winged helix-like DNA-binding domain superfamily/Winged helix DNA-binding domain"/>
    <property type="match status" value="1"/>
</dbReference>
<evidence type="ECO:0000256" key="2">
    <source>
        <dbReference type="ARBA" id="ARBA00022821"/>
    </source>
</evidence>
<evidence type="ECO:0000259" key="4">
    <source>
        <dbReference type="Pfam" id="PF23559"/>
    </source>
</evidence>
<evidence type="ECO:0000259" key="5">
    <source>
        <dbReference type="Pfam" id="PF23598"/>
    </source>
</evidence>
<feature type="domain" description="Disease resistance protein winged helix" evidence="4">
    <location>
        <begin position="268"/>
        <end position="335"/>
    </location>
</feature>
<keyword evidence="2" id="KW-0611">Plant defense</keyword>
<dbReference type="SUPFAM" id="SSF52058">
    <property type="entry name" value="L domain-like"/>
    <property type="match status" value="1"/>
</dbReference>
<dbReference type="Gene3D" id="3.40.50.300">
    <property type="entry name" value="P-loop containing nucleotide triphosphate hydrolases"/>
    <property type="match status" value="1"/>
</dbReference>
<dbReference type="FunFam" id="1.10.10.10:FF:000322">
    <property type="entry name" value="Probable disease resistance protein At1g63360"/>
    <property type="match status" value="1"/>
</dbReference>
<dbReference type="GO" id="GO:0043531">
    <property type="term" value="F:ADP binding"/>
    <property type="evidence" value="ECO:0007669"/>
    <property type="project" value="InterPro"/>
</dbReference>
<accession>A0A9W3C7Z6</accession>
<organism evidence="6 7">
    <name type="scientific">Raphanus sativus</name>
    <name type="common">Radish</name>
    <name type="synonym">Raphanus raphanistrum var. sativus</name>
    <dbReference type="NCBI Taxonomy" id="3726"/>
    <lineage>
        <taxon>Eukaryota</taxon>
        <taxon>Viridiplantae</taxon>
        <taxon>Streptophyta</taxon>
        <taxon>Embryophyta</taxon>
        <taxon>Tracheophyta</taxon>
        <taxon>Spermatophyta</taxon>
        <taxon>Magnoliopsida</taxon>
        <taxon>eudicotyledons</taxon>
        <taxon>Gunneridae</taxon>
        <taxon>Pentapetalae</taxon>
        <taxon>rosids</taxon>
        <taxon>malvids</taxon>
        <taxon>Brassicales</taxon>
        <taxon>Brassicaceae</taxon>
        <taxon>Brassiceae</taxon>
        <taxon>Raphanus</taxon>
    </lineage>
</organism>
<dbReference type="InterPro" id="IPR002182">
    <property type="entry name" value="NB-ARC"/>
</dbReference>
<evidence type="ECO:0000256" key="1">
    <source>
        <dbReference type="ARBA" id="ARBA00022737"/>
    </source>
</evidence>
<dbReference type="InterPro" id="IPR042197">
    <property type="entry name" value="Apaf_helical"/>
</dbReference>
<dbReference type="InterPro" id="IPR058922">
    <property type="entry name" value="WHD_DRP"/>
</dbReference>
<dbReference type="PANTHER" id="PTHR23155">
    <property type="entry name" value="DISEASE RESISTANCE PROTEIN RP"/>
    <property type="match status" value="1"/>
</dbReference>
<dbReference type="Gene3D" id="3.80.10.10">
    <property type="entry name" value="Ribonuclease Inhibitor"/>
    <property type="match status" value="1"/>
</dbReference>
<dbReference type="Pfam" id="PF23559">
    <property type="entry name" value="WHD_DRP"/>
    <property type="match status" value="1"/>
</dbReference>
<sequence length="485" mass="55761">MGVEQSVEELVPHLVGDNSVQVVSVSGMGGIGKTTLARQVFHHDIVRRHFDGFAWVCVSQQFTRKYVWQRILQDLRPHDEDIIKMDEHTLQSEVFELLQTGRYLVVLDDVWKEEDWNRIKPVFPRKRGWRMLLTSRDEGVGLHADPTSLASRPRILTPEESWKRCERIVFPWRDQNGSRVDAEMEAMGKEMIAYCGGLPLAIKVLGGLLAKKHTVAEWKRVHDNIEAQIVGKSGLDDSNPSSVYRVLSLSYEDLPMKLKHCFLYLAHFPEDYKIEVKTLFNYWFAEGIYNGSSTTIQDSGEGYLEELRRRNMVIVEESYLSSRMERCQMHDMMREVGLSKAREENFLQFVKVHTSTFTINTESPSRSRRLIVHSGDALDMLGRHKNNHKARSVLVFGAEDNCWKLSSFRNLQLLRVLDLSYVQFKGGKLPPSIGELIQLRFLSLHEAGVSHLPSSLRNLKLLLCLNLNVADLLHLVHVPDVLKEM</sequence>
<evidence type="ECO:0000313" key="7">
    <source>
        <dbReference type="RefSeq" id="XP_056847667.1"/>
    </source>
</evidence>
<dbReference type="FunFam" id="3.40.50.300:FF:001091">
    <property type="entry name" value="Probable disease resistance protein At1g61300"/>
    <property type="match status" value="1"/>
</dbReference>
<evidence type="ECO:0000259" key="3">
    <source>
        <dbReference type="Pfam" id="PF00931"/>
    </source>
</evidence>
<dbReference type="PRINTS" id="PR00364">
    <property type="entry name" value="DISEASERSIST"/>
</dbReference>
<dbReference type="SUPFAM" id="SSF52540">
    <property type="entry name" value="P-loop containing nucleoside triphosphate hydrolases"/>
    <property type="match status" value="1"/>
</dbReference>
<feature type="domain" description="NB-ARC" evidence="3">
    <location>
        <begin position="4"/>
        <end position="173"/>
    </location>
</feature>
<dbReference type="Proteomes" id="UP000504610">
    <property type="component" value="Chromosome 8"/>
</dbReference>
<dbReference type="GeneID" id="108845964"/>
<dbReference type="FunFam" id="1.10.8.430:FF:000003">
    <property type="entry name" value="Probable disease resistance protein At5g66910"/>
    <property type="match status" value="1"/>
</dbReference>
<dbReference type="OrthoDB" id="1065927at2759"/>
<dbReference type="Gene3D" id="1.10.8.430">
    <property type="entry name" value="Helical domain of apoptotic protease-activating factors"/>
    <property type="match status" value="1"/>
</dbReference>
<dbReference type="InterPro" id="IPR044974">
    <property type="entry name" value="Disease_R_plants"/>
</dbReference>
<dbReference type="Pfam" id="PF00931">
    <property type="entry name" value="NB-ARC"/>
    <property type="match status" value="1"/>
</dbReference>
<keyword evidence="1" id="KW-0677">Repeat</keyword>
<dbReference type="RefSeq" id="XP_056847667.1">
    <property type="nucleotide sequence ID" value="XM_056991687.1"/>
</dbReference>
<evidence type="ECO:0000313" key="6">
    <source>
        <dbReference type="Proteomes" id="UP000504610"/>
    </source>
</evidence>
<dbReference type="Pfam" id="PF23598">
    <property type="entry name" value="LRR_14"/>
    <property type="match status" value="1"/>
</dbReference>
<proteinExistence type="predicted"/>
<reference evidence="6" key="1">
    <citation type="journal article" date="2019" name="Database">
        <title>The radish genome database (RadishGD): an integrated information resource for radish genomics.</title>
        <authorList>
            <person name="Yu H.J."/>
            <person name="Baek S."/>
            <person name="Lee Y.J."/>
            <person name="Cho A."/>
            <person name="Mun J.H."/>
        </authorList>
    </citation>
    <scope>NUCLEOTIDE SEQUENCE [LARGE SCALE GENOMIC DNA]</scope>
    <source>
        <strain evidence="6">cv. WK10039</strain>
    </source>
</reference>
<dbReference type="KEGG" id="rsz:108845964"/>
<dbReference type="InterPro" id="IPR055414">
    <property type="entry name" value="LRR_R13L4/SHOC2-like"/>
</dbReference>
<dbReference type="AlphaFoldDB" id="A0A9W3C7Z6"/>
<reference evidence="7" key="2">
    <citation type="submission" date="2025-08" db="UniProtKB">
        <authorList>
            <consortium name="RefSeq"/>
        </authorList>
    </citation>
    <scope>IDENTIFICATION</scope>
    <source>
        <tissue evidence="7">Leaf</tissue>
    </source>
</reference>
<name>A0A9W3C7Z6_RAPSA</name>